<dbReference type="RefSeq" id="WP_169227091.1">
    <property type="nucleotide sequence ID" value="NZ_JABBGC010000002.1"/>
</dbReference>
<feature type="signal peptide" evidence="1">
    <location>
        <begin position="1"/>
        <end position="19"/>
    </location>
</feature>
<dbReference type="InterPro" id="IPR000073">
    <property type="entry name" value="AB_hydrolase_1"/>
</dbReference>
<dbReference type="AlphaFoldDB" id="A0A848GTT6"/>
<keyword evidence="3" id="KW-0378">Hydrolase</keyword>
<keyword evidence="1" id="KW-0732">Signal</keyword>
<dbReference type="PANTHER" id="PTHR43798:SF33">
    <property type="entry name" value="HYDROLASE, PUTATIVE (AFU_ORTHOLOGUE AFUA_2G14860)-RELATED"/>
    <property type="match status" value="1"/>
</dbReference>
<dbReference type="InterPro" id="IPR029058">
    <property type="entry name" value="AB_hydrolase_fold"/>
</dbReference>
<dbReference type="GO" id="GO:0016020">
    <property type="term" value="C:membrane"/>
    <property type="evidence" value="ECO:0007669"/>
    <property type="project" value="TreeGrafter"/>
</dbReference>
<evidence type="ECO:0000256" key="1">
    <source>
        <dbReference type="SAM" id="SignalP"/>
    </source>
</evidence>
<keyword evidence="4" id="KW-1185">Reference proteome</keyword>
<dbReference type="Proteomes" id="UP000583266">
    <property type="component" value="Unassembled WGS sequence"/>
</dbReference>
<dbReference type="EMBL" id="JABBGC010000002">
    <property type="protein sequence ID" value="NML40050.1"/>
    <property type="molecule type" value="Genomic_DNA"/>
</dbReference>
<sequence>MRKLLFTLALVSACSVSWAQRSIRIDGIETFYTVGGLETRKPGEPVAVFESGMGMSGENFSILLSRLSGNIPWFTYDRNGIGHSGVDIAIKSDSDVVKKLHRTLQTLNIQPPYLLVGHSIGGALARLFAAFYPKETAGLVLIDPTDFMLTQNENDSAAKSSKSKIGYQELWLSMLTDMAGDKNMPEGVRTEMKRELNVSKDVFFKEYNNLNELRDIPVAVLIAYNRPIERYEEEMNAKLGINGRAWFDTFDDLRIKHYRNLIKHQKNSEIILLPGYSHGIHHQDPGKVGDVINSVFKKSSVKP</sequence>
<evidence type="ECO:0000313" key="4">
    <source>
        <dbReference type="Proteomes" id="UP000583266"/>
    </source>
</evidence>
<proteinExistence type="predicted"/>
<feature type="domain" description="AB hydrolase-1" evidence="2">
    <location>
        <begin position="48"/>
        <end position="158"/>
    </location>
</feature>
<dbReference type="InterPro" id="IPR050266">
    <property type="entry name" value="AB_hydrolase_sf"/>
</dbReference>
<dbReference type="GO" id="GO:0016787">
    <property type="term" value="F:hydrolase activity"/>
    <property type="evidence" value="ECO:0007669"/>
    <property type="project" value="UniProtKB-KW"/>
</dbReference>
<accession>A0A848GTT6</accession>
<comment type="caution">
    <text evidence="3">The sequence shown here is derived from an EMBL/GenBank/DDBJ whole genome shotgun (WGS) entry which is preliminary data.</text>
</comment>
<dbReference type="PANTHER" id="PTHR43798">
    <property type="entry name" value="MONOACYLGLYCEROL LIPASE"/>
    <property type="match status" value="1"/>
</dbReference>
<gene>
    <name evidence="3" type="ORF">HHL17_22810</name>
</gene>
<reference evidence="3 4" key="1">
    <citation type="submission" date="2020-04" db="EMBL/GenBank/DDBJ databases">
        <title>Chitinophaga sp. G-6-1-13 sp. nov., isolated from soil.</title>
        <authorList>
            <person name="Dahal R.H."/>
            <person name="Chaudhary D.K."/>
        </authorList>
    </citation>
    <scope>NUCLEOTIDE SEQUENCE [LARGE SCALE GENOMIC DNA]</scope>
    <source>
        <strain evidence="3 4">G-6-1-13</strain>
    </source>
</reference>
<dbReference type="Pfam" id="PF00561">
    <property type="entry name" value="Abhydrolase_1"/>
    <property type="match status" value="1"/>
</dbReference>
<evidence type="ECO:0000259" key="2">
    <source>
        <dbReference type="Pfam" id="PF00561"/>
    </source>
</evidence>
<protein>
    <submittedName>
        <fullName evidence="3">Alpha/beta hydrolase</fullName>
    </submittedName>
</protein>
<feature type="chain" id="PRO_5032365467" evidence="1">
    <location>
        <begin position="20"/>
        <end position="303"/>
    </location>
</feature>
<name>A0A848GTT6_9BACT</name>
<organism evidence="3 4">
    <name type="scientific">Chitinophaga fulva</name>
    <dbReference type="NCBI Taxonomy" id="2728842"/>
    <lineage>
        <taxon>Bacteria</taxon>
        <taxon>Pseudomonadati</taxon>
        <taxon>Bacteroidota</taxon>
        <taxon>Chitinophagia</taxon>
        <taxon>Chitinophagales</taxon>
        <taxon>Chitinophagaceae</taxon>
        <taxon>Chitinophaga</taxon>
    </lineage>
</organism>
<dbReference type="Gene3D" id="3.40.50.1820">
    <property type="entry name" value="alpha/beta hydrolase"/>
    <property type="match status" value="1"/>
</dbReference>
<evidence type="ECO:0000313" key="3">
    <source>
        <dbReference type="EMBL" id="NML40050.1"/>
    </source>
</evidence>
<dbReference type="SUPFAM" id="SSF53474">
    <property type="entry name" value="alpha/beta-Hydrolases"/>
    <property type="match status" value="1"/>
</dbReference>